<dbReference type="InterPro" id="IPR016024">
    <property type="entry name" value="ARM-type_fold"/>
</dbReference>
<dbReference type="SUPFAM" id="SSF48371">
    <property type="entry name" value="ARM repeat"/>
    <property type="match status" value="1"/>
</dbReference>
<evidence type="ECO:0000259" key="1">
    <source>
        <dbReference type="Pfam" id="PF12333"/>
    </source>
</evidence>
<gene>
    <name evidence="2" type="ORF">ALC57_10416</name>
</gene>
<accession>A0A195DWK5</accession>
<keyword evidence="3" id="KW-1185">Reference proteome</keyword>
<evidence type="ECO:0000313" key="2">
    <source>
        <dbReference type="EMBL" id="KYN17290.1"/>
    </source>
</evidence>
<proteinExistence type="predicted"/>
<dbReference type="EMBL" id="KQ980199">
    <property type="protein sequence ID" value="KYN17290.1"/>
    <property type="molecule type" value="Genomic_DNA"/>
</dbReference>
<reference evidence="2 3" key="1">
    <citation type="submission" date="2015-09" db="EMBL/GenBank/DDBJ databases">
        <title>Trachymyrmex cornetzi WGS genome.</title>
        <authorList>
            <person name="Nygaard S."/>
            <person name="Hu H."/>
            <person name="Boomsma J."/>
            <person name="Zhang G."/>
        </authorList>
    </citation>
    <scope>NUCLEOTIDE SEQUENCE [LARGE SCALE GENOMIC DNA]</scope>
    <source>
        <strain evidence="2">Tcor2-1</strain>
        <tissue evidence="2">Whole body</tissue>
    </source>
</reference>
<dbReference type="AlphaFoldDB" id="A0A195DWK5"/>
<protein>
    <submittedName>
        <fullName evidence="2">Testis-expressed sequence 10 protein</fullName>
    </submittedName>
</protein>
<sequence>MYFQDLFTRFWHNSTVRQDALKQLKDILLQNLPKSLHSRLNSLLQGIAALSLDKEKEIRTNSFYVFNFILGLISNEQLTPLREIIISYLSCAMIHIDPQRERDSVLFLDVLVQNCNSALAKDGHKILPNLLGMICRLHKEKILACGTVRKDRKYLPKLQKKEKEMSVGDSEFRSSYNGVSWLKWIDKKPVHFLSNFHDAPSHTVGNENDEIRYRLRSHMLLFNLEKFYYLMKQHQIIVYWIIRCFVPNAPPANADYADKVEALEDPRYRCKDSFLIDRKKPFNKSWNKRTMAWAEVKRTETKEALEARDSLVVLTSFFSVVFSFSVLAPPALAREDDRQTAILRSQRAPIVTAIAVVRGQPPFNYNLPKNTPFRKREKEKDGRGEMEIIIIKFTIHKVQKEKWKSNFPFRSLSQKYNNSIASRSAQIKNQVNQVFL</sequence>
<evidence type="ECO:0000313" key="3">
    <source>
        <dbReference type="Proteomes" id="UP000078492"/>
    </source>
</evidence>
<dbReference type="InterPro" id="IPR024679">
    <property type="entry name" value="Ipi1_N"/>
</dbReference>
<dbReference type="STRING" id="471704.A0A195DWK5"/>
<dbReference type="Pfam" id="PF12333">
    <property type="entry name" value="Ipi1_N"/>
    <property type="match status" value="1"/>
</dbReference>
<feature type="domain" description="Pre-rRNA-processing protein Ipi1 N-terminal" evidence="1">
    <location>
        <begin position="76"/>
        <end position="140"/>
    </location>
</feature>
<name>A0A195DWK5_9HYME</name>
<organism evidence="2 3">
    <name type="scientific">Trachymyrmex cornetzi</name>
    <dbReference type="NCBI Taxonomy" id="471704"/>
    <lineage>
        <taxon>Eukaryota</taxon>
        <taxon>Metazoa</taxon>
        <taxon>Ecdysozoa</taxon>
        <taxon>Arthropoda</taxon>
        <taxon>Hexapoda</taxon>
        <taxon>Insecta</taxon>
        <taxon>Pterygota</taxon>
        <taxon>Neoptera</taxon>
        <taxon>Endopterygota</taxon>
        <taxon>Hymenoptera</taxon>
        <taxon>Apocrita</taxon>
        <taxon>Aculeata</taxon>
        <taxon>Formicoidea</taxon>
        <taxon>Formicidae</taxon>
        <taxon>Myrmicinae</taxon>
        <taxon>Trachymyrmex</taxon>
    </lineage>
</organism>
<dbReference type="Proteomes" id="UP000078492">
    <property type="component" value="Unassembled WGS sequence"/>
</dbReference>